<accession>G4MR93</accession>
<dbReference type="VEuPathDB" id="FungiDB:MGG_16505"/>
<dbReference type="Proteomes" id="UP000009058">
    <property type="component" value="Chromosome 1"/>
</dbReference>
<dbReference type="KEGG" id="mgr:MGG_16505"/>
<dbReference type="EMBL" id="CM001231">
    <property type="protein sequence ID" value="EHA58218.1"/>
    <property type="molecule type" value="Genomic_DNA"/>
</dbReference>
<name>G4MR93_PYRO7</name>
<gene>
    <name evidence="1" type="ORF">MGG_16505</name>
</gene>
<dbReference type="OrthoDB" id="10529553at2759"/>
<reference key="2">
    <citation type="submission" date="2011-05" db="EMBL/GenBank/DDBJ databases">
        <title>The Genome Sequence of Magnaporthe oryzae 70-15.</title>
        <authorList>
            <consortium name="The Broad Institute Genome Sequencing Platform"/>
            <person name="Ma L.-J."/>
            <person name="Dead R."/>
            <person name="Young S.K."/>
            <person name="Zeng Q."/>
            <person name="Gargeya S."/>
            <person name="Fitzgerald M."/>
            <person name="Haas B."/>
            <person name="Abouelleil A."/>
            <person name="Alvarado L."/>
            <person name="Arachchi H.M."/>
            <person name="Berlin A."/>
            <person name="Brown A."/>
            <person name="Chapman S.B."/>
            <person name="Chen Z."/>
            <person name="Dunbar C."/>
            <person name="Freedman E."/>
            <person name="Gearin G."/>
            <person name="Gellesch M."/>
            <person name="Goldberg J."/>
            <person name="Griggs A."/>
            <person name="Gujja S."/>
            <person name="Heiman D."/>
            <person name="Howarth C."/>
            <person name="Larson L."/>
            <person name="Lui A."/>
            <person name="MacDonald P.J.P."/>
            <person name="Mehta T."/>
            <person name="Montmayeur A."/>
            <person name="Murphy C."/>
            <person name="Neiman D."/>
            <person name="Pearson M."/>
            <person name="Priest M."/>
            <person name="Roberts A."/>
            <person name="Saif S."/>
            <person name="Shea T."/>
            <person name="Shenoy N."/>
            <person name="Sisk P."/>
            <person name="Stolte C."/>
            <person name="Sykes S."/>
            <person name="Yandava C."/>
            <person name="Wortman J."/>
            <person name="Nusbaum C."/>
            <person name="Birren B."/>
        </authorList>
    </citation>
    <scope>NUCLEOTIDE SEQUENCE</scope>
    <source>
        <strain>70-15</strain>
    </source>
</reference>
<evidence type="ECO:0000313" key="1">
    <source>
        <dbReference type="EMBL" id="EHA58218.1"/>
    </source>
</evidence>
<evidence type="ECO:0000313" key="2">
    <source>
        <dbReference type="Proteomes" id="UP000009058"/>
    </source>
</evidence>
<protein>
    <submittedName>
        <fullName evidence="1">Uncharacterized protein</fullName>
    </submittedName>
</protein>
<proteinExistence type="predicted"/>
<dbReference type="RefSeq" id="XP_003710830.1">
    <property type="nucleotide sequence ID" value="XM_003710782.1"/>
</dbReference>
<sequence>MFHPPVPASTHTLSATYHSIIHKVWALIQDGIRKYKLEKQDKVCPAMDSNANLHRTTWQAGVDLSELSDASVQLPYWNECAAKQPASVVRGPFRAGLSTKLASGSTAYTKRRDAFPVWLCFLLLYSDVPSIYSELITGT</sequence>
<dbReference type="AlphaFoldDB" id="G4MR93"/>
<dbReference type="GeneID" id="12986463"/>
<dbReference type="InParanoid" id="G4MR93"/>
<dbReference type="HOGENOM" id="CLU_1845492_0_0_1"/>
<keyword evidence="2" id="KW-1185">Reference proteome</keyword>
<reference evidence="1 2" key="1">
    <citation type="journal article" date="2005" name="Nature">
        <title>The genome sequence of the rice blast fungus Magnaporthe grisea.</title>
        <authorList>
            <person name="Dean R.A."/>
            <person name="Talbot N.J."/>
            <person name="Ebbole D.J."/>
            <person name="Farman M.L."/>
            <person name="Mitchell T.K."/>
            <person name="Orbach M.J."/>
            <person name="Thon M."/>
            <person name="Kulkarni R."/>
            <person name="Xu J.R."/>
            <person name="Pan H."/>
            <person name="Read N.D."/>
            <person name="Lee Y.H."/>
            <person name="Carbone I."/>
            <person name="Brown D."/>
            <person name="Oh Y.Y."/>
            <person name="Donofrio N."/>
            <person name="Jeong J.S."/>
            <person name="Soanes D.M."/>
            <person name="Djonovic S."/>
            <person name="Kolomiets E."/>
            <person name="Rehmeyer C."/>
            <person name="Li W."/>
            <person name="Harding M."/>
            <person name="Kim S."/>
            <person name="Lebrun M.H."/>
            <person name="Bohnert H."/>
            <person name="Coughlan S."/>
            <person name="Butler J."/>
            <person name="Calvo S."/>
            <person name="Ma L.J."/>
            <person name="Nicol R."/>
            <person name="Purcell S."/>
            <person name="Nusbaum C."/>
            <person name="Galagan J.E."/>
            <person name="Birren B.W."/>
        </authorList>
    </citation>
    <scope>NUCLEOTIDE SEQUENCE [LARGE SCALE GENOMIC DNA]</scope>
    <source>
        <strain evidence="2">70-15 / ATCC MYA-4617 / FGSC 8958</strain>
    </source>
</reference>
<organism evidence="1 2">
    <name type="scientific">Pyricularia oryzae (strain 70-15 / ATCC MYA-4617 / FGSC 8958)</name>
    <name type="common">Rice blast fungus</name>
    <name type="synonym">Magnaporthe oryzae</name>
    <dbReference type="NCBI Taxonomy" id="242507"/>
    <lineage>
        <taxon>Eukaryota</taxon>
        <taxon>Fungi</taxon>
        <taxon>Dikarya</taxon>
        <taxon>Ascomycota</taxon>
        <taxon>Pezizomycotina</taxon>
        <taxon>Sordariomycetes</taxon>
        <taxon>Sordariomycetidae</taxon>
        <taxon>Magnaporthales</taxon>
        <taxon>Pyriculariaceae</taxon>
        <taxon>Pyricularia</taxon>
    </lineage>
</organism>